<sequence>MFGWKDAYSVNVNEIDEQHKELFRIAGKIYDLVHTDDDYDHFDEVMAILQKLKEYTLYHFQHEEKLMEKYGYRETDSHKIEHLFLIKKLQKFEKDDADMERKDSIIELITFVSDWISGHILKTDMKYKDFFNKSGLY</sequence>
<evidence type="ECO:0000259" key="4">
    <source>
        <dbReference type="Pfam" id="PF01814"/>
    </source>
</evidence>
<dbReference type="InterPro" id="IPR012312">
    <property type="entry name" value="Hemerythrin-like"/>
</dbReference>
<evidence type="ECO:0000313" key="5">
    <source>
        <dbReference type="EMBL" id="MCQ1528276.1"/>
    </source>
</evidence>
<dbReference type="Pfam" id="PF01814">
    <property type="entry name" value="Hemerythrin"/>
    <property type="match status" value="1"/>
</dbReference>
<dbReference type="InterPro" id="IPR012827">
    <property type="entry name" value="Hemerythrin_metal-bd"/>
</dbReference>
<dbReference type="InterPro" id="IPR050669">
    <property type="entry name" value="Hemerythrin"/>
</dbReference>
<dbReference type="InterPro" id="IPR016131">
    <property type="entry name" value="Haemerythrin_Fe_BS"/>
</dbReference>
<gene>
    <name evidence="5" type="ORF">LJD61_01760</name>
</gene>
<proteinExistence type="inferred from homology"/>
<name>A0ABT1ND68_9FIRM</name>
<reference evidence="5 6" key="1">
    <citation type="submission" date="2021-10" db="EMBL/GenBank/DDBJ databases">
        <title>Lutispora strain m25 sp. nov., a thermophilic, non-spore-forming bacterium isolated from a lab-scale methanogenic bioreactor digesting anaerobic sludge.</title>
        <authorList>
            <person name="El Houari A."/>
            <person name="Mcdonald J."/>
        </authorList>
    </citation>
    <scope>NUCLEOTIDE SEQUENCE [LARGE SCALE GENOMIC DNA]</scope>
    <source>
        <strain evidence="6">m25</strain>
    </source>
</reference>
<dbReference type="CDD" id="cd12107">
    <property type="entry name" value="Hemerythrin"/>
    <property type="match status" value="1"/>
</dbReference>
<dbReference type="SUPFAM" id="SSF47188">
    <property type="entry name" value="Hemerythrin-like"/>
    <property type="match status" value="1"/>
</dbReference>
<dbReference type="EMBL" id="JAJEKE010000001">
    <property type="protein sequence ID" value="MCQ1528276.1"/>
    <property type="molecule type" value="Genomic_DNA"/>
</dbReference>
<organism evidence="5 6">
    <name type="scientific">Lutispora saccharofermentans</name>
    <dbReference type="NCBI Taxonomy" id="3024236"/>
    <lineage>
        <taxon>Bacteria</taxon>
        <taxon>Bacillati</taxon>
        <taxon>Bacillota</taxon>
        <taxon>Clostridia</taxon>
        <taxon>Lutisporales</taxon>
        <taxon>Lutisporaceae</taxon>
        <taxon>Lutispora</taxon>
    </lineage>
</organism>
<evidence type="ECO:0000256" key="1">
    <source>
        <dbReference type="ARBA" id="ARBA00010587"/>
    </source>
</evidence>
<dbReference type="PANTHER" id="PTHR37164:SF1">
    <property type="entry name" value="BACTERIOHEMERYTHRIN"/>
    <property type="match status" value="1"/>
</dbReference>
<feature type="domain" description="Hemerythrin-like" evidence="4">
    <location>
        <begin position="12"/>
        <end position="128"/>
    </location>
</feature>
<keyword evidence="3" id="KW-0408">Iron</keyword>
<dbReference type="PANTHER" id="PTHR37164">
    <property type="entry name" value="BACTERIOHEMERYTHRIN"/>
    <property type="match status" value="1"/>
</dbReference>
<dbReference type="NCBIfam" id="TIGR02481">
    <property type="entry name" value="hemeryth_dom"/>
    <property type="match status" value="1"/>
</dbReference>
<evidence type="ECO:0000313" key="6">
    <source>
        <dbReference type="Proteomes" id="UP001651880"/>
    </source>
</evidence>
<dbReference type="NCBIfam" id="NF033749">
    <property type="entry name" value="bact_hemeryth"/>
    <property type="match status" value="1"/>
</dbReference>
<evidence type="ECO:0000256" key="2">
    <source>
        <dbReference type="ARBA" id="ARBA00022723"/>
    </source>
</evidence>
<evidence type="ECO:0000256" key="3">
    <source>
        <dbReference type="ARBA" id="ARBA00023004"/>
    </source>
</evidence>
<comment type="caution">
    <text evidence="5">The sequence shown here is derived from an EMBL/GenBank/DDBJ whole genome shotgun (WGS) entry which is preliminary data.</text>
</comment>
<dbReference type="Proteomes" id="UP001651880">
    <property type="component" value="Unassembled WGS sequence"/>
</dbReference>
<accession>A0ABT1ND68</accession>
<keyword evidence="2" id="KW-0479">Metal-binding</keyword>
<comment type="similarity">
    <text evidence="1">Belongs to the hemerythrin family.</text>
</comment>
<dbReference type="RefSeq" id="WP_255225767.1">
    <property type="nucleotide sequence ID" value="NZ_JAJEKE010000001.1"/>
</dbReference>
<protein>
    <submittedName>
        <fullName evidence="5">Bacteriohemerythrin</fullName>
    </submittedName>
</protein>
<dbReference type="PROSITE" id="PS00550">
    <property type="entry name" value="HEMERYTHRINS"/>
    <property type="match status" value="1"/>
</dbReference>
<dbReference type="InterPro" id="IPR035938">
    <property type="entry name" value="Hemerythrin-like_sf"/>
</dbReference>
<dbReference type="Gene3D" id="1.20.120.50">
    <property type="entry name" value="Hemerythrin-like"/>
    <property type="match status" value="1"/>
</dbReference>
<keyword evidence="6" id="KW-1185">Reference proteome</keyword>